<dbReference type="OrthoDB" id="9154729at2"/>
<dbReference type="Proteomes" id="UP000193427">
    <property type="component" value="Chromosome"/>
</dbReference>
<protein>
    <submittedName>
        <fullName evidence="2">Uncharacterized protein</fullName>
    </submittedName>
</protein>
<feature type="region of interest" description="Disordered" evidence="1">
    <location>
        <begin position="1"/>
        <end position="32"/>
    </location>
</feature>
<dbReference type="AlphaFoldDB" id="A0A1W6LFP3"/>
<reference evidence="2 3" key="1">
    <citation type="submission" date="2016-04" db="EMBL/GenBank/DDBJ databases">
        <title>Complete genome sequence of natural rubber-degrading, novel Gram-negative bacterium, Rhizobacter gummiphilus strain NS21.</title>
        <authorList>
            <person name="Tabata M."/>
            <person name="Kasai D."/>
            <person name="Fukuda M."/>
        </authorList>
    </citation>
    <scope>NUCLEOTIDE SEQUENCE [LARGE SCALE GENOMIC DNA]</scope>
    <source>
        <strain evidence="2 3">NS21</strain>
    </source>
</reference>
<dbReference type="RefSeq" id="WP_085753349.1">
    <property type="nucleotide sequence ID" value="NZ_BSPR01000015.1"/>
</dbReference>
<dbReference type="KEGG" id="rgu:A4W93_25730"/>
<accession>A0A1W6LFP3</accession>
<evidence type="ECO:0000313" key="2">
    <source>
        <dbReference type="EMBL" id="ARN23036.1"/>
    </source>
</evidence>
<dbReference type="EMBL" id="CP015118">
    <property type="protein sequence ID" value="ARN23036.1"/>
    <property type="molecule type" value="Genomic_DNA"/>
</dbReference>
<name>A0A1W6LFP3_9BURK</name>
<dbReference type="STRING" id="946333.A4W93_25730"/>
<gene>
    <name evidence="2" type="ORF">A4W93_25730</name>
</gene>
<evidence type="ECO:0000313" key="3">
    <source>
        <dbReference type="Proteomes" id="UP000193427"/>
    </source>
</evidence>
<feature type="compositionally biased region" description="Basic and acidic residues" evidence="1">
    <location>
        <begin position="1"/>
        <end position="13"/>
    </location>
</feature>
<keyword evidence="3" id="KW-1185">Reference proteome</keyword>
<proteinExistence type="predicted"/>
<sequence length="60" mass="6733">MSSNDEQRMEDVNRWYYGGTPPETYREDPDGDDAIGYEAAHPALQALHWPDAAWAAPVTP</sequence>
<organism evidence="2 3">
    <name type="scientific">Piscinibacter gummiphilus</name>
    <dbReference type="NCBI Taxonomy" id="946333"/>
    <lineage>
        <taxon>Bacteria</taxon>
        <taxon>Pseudomonadati</taxon>
        <taxon>Pseudomonadota</taxon>
        <taxon>Betaproteobacteria</taxon>
        <taxon>Burkholderiales</taxon>
        <taxon>Sphaerotilaceae</taxon>
        <taxon>Piscinibacter</taxon>
    </lineage>
</organism>
<evidence type="ECO:0000256" key="1">
    <source>
        <dbReference type="SAM" id="MobiDB-lite"/>
    </source>
</evidence>